<dbReference type="EMBL" id="FTLG01000091">
    <property type="protein sequence ID" value="SIP73326.1"/>
    <property type="molecule type" value="Genomic_DNA"/>
</dbReference>
<keyword evidence="5" id="KW-1185">Reference proteome</keyword>
<organism evidence="3 4">
    <name type="scientific">Xenorhabdus innexi</name>
    <dbReference type="NCBI Taxonomy" id="290109"/>
    <lineage>
        <taxon>Bacteria</taxon>
        <taxon>Pseudomonadati</taxon>
        <taxon>Pseudomonadota</taxon>
        <taxon>Gammaproteobacteria</taxon>
        <taxon>Enterobacterales</taxon>
        <taxon>Morganellaceae</taxon>
        <taxon>Xenorhabdus</taxon>
    </lineage>
</organism>
<evidence type="ECO:0000313" key="4">
    <source>
        <dbReference type="Proteomes" id="UP000196435"/>
    </source>
</evidence>
<protein>
    <submittedName>
        <fullName evidence="3">Uncharacterized protein</fullName>
    </submittedName>
</protein>
<dbReference type="EMBL" id="NIBU01000031">
    <property type="protein sequence ID" value="PHM33334.1"/>
    <property type="molecule type" value="Genomic_DNA"/>
</dbReference>
<reference evidence="4" key="1">
    <citation type="submission" date="2016-12" db="EMBL/GenBank/DDBJ databases">
        <authorList>
            <person name="Gaudriault S."/>
        </authorList>
    </citation>
    <scope>NUCLEOTIDE SEQUENCE [LARGE SCALE GENOMIC DNA]</scope>
    <source>
        <strain evidence="4">HGB1681 (deposited as PTA-6826 in the American Type Culture Collection)</strain>
    </source>
</reference>
<name>A0A1N6MWW5_9GAMM</name>
<reference evidence="2 5" key="3">
    <citation type="journal article" date="2017" name="Nat. Microbiol.">
        <title>Natural product diversity associated with the nematode symbionts Photorhabdus and Xenorhabdus.</title>
        <authorList>
            <person name="Tobias N.J."/>
            <person name="Wolff H."/>
            <person name="Djahanschiri B."/>
            <person name="Grundmann F."/>
            <person name="Kronenwerth M."/>
            <person name="Shi Y.M."/>
            <person name="Simonyi S."/>
            <person name="Grun P."/>
            <person name="Shapiro-Ilan D."/>
            <person name="Pidot S.J."/>
            <person name="Stinear T.P."/>
            <person name="Ebersberger I."/>
            <person name="Bode H.B."/>
        </authorList>
    </citation>
    <scope>NUCLEOTIDE SEQUENCE [LARGE SCALE GENOMIC DNA]</scope>
    <source>
        <strain evidence="2 5">DSM 16336</strain>
    </source>
</reference>
<dbReference type="AlphaFoldDB" id="A0A1N6MWW5"/>
<evidence type="ECO:0000313" key="5">
    <source>
        <dbReference type="Proteomes" id="UP000224871"/>
    </source>
</evidence>
<dbReference type="Proteomes" id="UP000196435">
    <property type="component" value="Unassembled WGS sequence"/>
</dbReference>
<accession>A0A1N6MWW5</accession>
<dbReference type="RefSeq" id="WP_086956812.1">
    <property type="nucleotide sequence ID" value="NZ_CAWNQC010000228.1"/>
</dbReference>
<reference evidence="3" key="2">
    <citation type="submission" date="2016-12" db="EMBL/GenBank/DDBJ databases">
        <authorList>
            <person name="Song W.-J."/>
            <person name="Kurnit D.M."/>
        </authorList>
    </citation>
    <scope>NUCLEOTIDE SEQUENCE [LARGE SCALE GENOMIC DNA]</scope>
    <source>
        <strain evidence="3">HGB1681</strain>
    </source>
</reference>
<dbReference type="Proteomes" id="UP000224871">
    <property type="component" value="Unassembled WGS sequence"/>
</dbReference>
<gene>
    <name evidence="2" type="ORF">Xinn_02591</name>
    <name evidence="3" type="ORF">XIS1_1800049</name>
</gene>
<evidence type="ECO:0000256" key="1">
    <source>
        <dbReference type="SAM" id="SignalP"/>
    </source>
</evidence>
<feature type="signal peptide" evidence="1">
    <location>
        <begin position="1"/>
        <end position="18"/>
    </location>
</feature>
<evidence type="ECO:0000313" key="3">
    <source>
        <dbReference type="EMBL" id="SIP73326.1"/>
    </source>
</evidence>
<proteinExistence type="predicted"/>
<evidence type="ECO:0000313" key="2">
    <source>
        <dbReference type="EMBL" id="PHM33334.1"/>
    </source>
</evidence>
<feature type="chain" id="PRO_5012997986" evidence="1">
    <location>
        <begin position="19"/>
        <end position="150"/>
    </location>
</feature>
<sequence>MLNKIVVVLMFLSGVAGASSTLNELGVYRDKNFNILVTDGRYSCSIYPYSQRTKDAELDSLPVIGESIITIESDKHSDSKRMLIVSHNGMKIETPFMINLRKGSTETVYATMSREDMYVLAINEPKGVIAIIKREGEGNETNVMMANCTL</sequence>
<keyword evidence="1" id="KW-0732">Signal</keyword>